<evidence type="ECO:0000259" key="3">
    <source>
        <dbReference type="Pfam" id="PF08531"/>
    </source>
</evidence>
<dbReference type="InterPro" id="IPR008902">
    <property type="entry name" value="Rhamnosid_concanavalin"/>
</dbReference>
<evidence type="ECO:0000259" key="4">
    <source>
        <dbReference type="Pfam" id="PF17389"/>
    </source>
</evidence>
<dbReference type="Pfam" id="PF05592">
    <property type="entry name" value="Bac_rhamnosid"/>
    <property type="match status" value="1"/>
</dbReference>
<dbReference type="InterPro" id="IPR008928">
    <property type="entry name" value="6-hairpin_glycosidase_sf"/>
</dbReference>
<keyword evidence="7" id="KW-1185">Reference proteome</keyword>
<dbReference type="Pfam" id="PF17390">
    <property type="entry name" value="Bac_rhamnosid_C"/>
    <property type="match status" value="1"/>
</dbReference>
<dbReference type="InterPro" id="IPR012341">
    <property type="entry name" value="6hp_glycosidase-like_sf"/>
</dbReference>
<dbReference type="PANTHER" id="PTHR34987">
    <property type="entry name" value="C, PUTATIVE (AFU_ORTHOLOGUE AFUA_3G02880)-RELATED"/>
    <property type="match status" value="1"/>
</dbReference>
<dbReference type="SUPFAM" id="SSF49785">
    <property type="entry name" value="Galactose-binding domain-like"/>
    <property type="match status" value="1"/>
</dbReference>
<dbReference type="Gene3D" id="2.60.420.10">
    <property type="entry name" value="Maltose phosphorylase, domain 3"/>
    <property type="match status" value="1"/>
</dbReference>
<feature type="signal peptide" evidence="1">
    <location>
        <begin position="1"/>
        <end position="25"/>
    </location>
</feature>
<reference evidence="6 7" key="2">
    <citation type="journal article" date="2016" name="ISME J.">
        <title>Characterization of the first cultured representative of Verrucomicrobia subdivision 5 indicates the proposal of a novel phylum.</title>
        <authorList>
            <person name="Spring S."/>
            <person name="Bunk B."/>
            <person name="Sproer C."/>
            <person name="Schumann P."/>
            <person name="Rohde M."/>
            <person name="Tindall B.J."/>
            <person name="Klenk H.P."/>
        </authorList>
    </citation>
    <scope>NUCLEOTIDE SEQUENCE [LARGE SCALE GENOMIC DNA]</scope>
    <source>
        <strain evidence="6 7">L21-Fru-AB</strain>
    </source>
</reference>
<dbReference type="Pfam" id="PF17389">
    <property type="entry name" value="Bac_rhamnosid6H"/>
    <property type="match status" value="1"/>
</dbReference>
<evidence type="ECO:0000259" key="2">
    <source>
        <dbReference type="Pfam" id="PF05592"/>
    </source>
</evidence>
<dbReference type="InterPro" id="IPR008979">
    <property type="entry name" value="Galactose-bd-like_sf"/>
</dbReference>
<dbReference type="OrthoDB" id="9815108at2"/>
<dbReference type="AlphaFoldDB" id="A0A0G3EJ08"/>
<dbReference type="InterPro" id="IPR013737">
    <property type="entry name" value="Bac_rhamnosid_N"/>
</dbReference>
<accession>A0A0G3EJ08</accession>
<evidence type="ECO:0000256" key="1">
    <source>
        <dbReference type="SAM" id="SignalP"/>
    </source>
</evidence>
<dbReference type="RefSeq" id="WP_160300668.1">
    <property type="nucleotide sequence ID" value="NZ_CP010904.1"/>
</dbReference>
<name>A0A0G3EJ08_9BACT</name>
<sequence length="862" mass="96016" precursor="true">MKIQKTKRWLAAFAAVLMASSVGFADSYETPHRCGEWGANWIGRSAEQGFDEPFVYLRRAFELEAAPASAVLHISASRSYKLYVNGSFVGNGPARNVNPRYFYDSYEVASLLQPGDNVLAVAYETAGGYEGVIAQLEMRDGSGMIVQTLVTDESWKLAVAPWVDSGAYTAGHHPTEVFNARFEPAGWMSTPFNDSRWSAANLMGAGIQKPVVGPDKNVVLEPSLIPHYVRATLRPEKIEFVGEVTQFLGQTGLSAGIQMATEIPRPSRHTRIENAESLLDGSGGPAVAYPQYPYNDLRSFYTYWDNHDDVPELRDPTIILDFGTIRNAFISLDVEAPAGAVVDIAWGQMLIDGRVPTILYCRTKGADGEGKPNQLNAHRLYLNGRLDWESFNYQSFRYLQLTFRRLDGPLKLHGVEAVASGVPWKQRGAFRSSDPLLERFFKMSGNTVRAASYDAFMDNTIREKTIWGGDICEGSVGSCLPVYGDVPILRNYMTLFARRQDEQGQLPMSAFSGVPGAFSAHSYRTGYWMTEYAFWCNDSELYRKTFWPVVTRLLDHYEGEQDERGLLRQATGAQVWVDWSTLYMPGRSVPYDEKNFLSVPVNLLYCSLLKKAADVAEGFGETDQARKWRDNAERVGRAVYEDFWDEEAGLYLDGARNGYLCSSHSEHANLLALMHGLGGEGRRERILTALSDPERIGEISQSGAPFMFWPPEALFAIGEDQAALELMRDRYSRFLRMGIDTFCENWTWSCGANSWETRYRSLAQNGAGSPAYHMLTNVLGVRPTKPGFAEFEVRPQLGDLEWAEGVVPSPAGDIPVRWEKKGGALHLEITVPAGTRATAIAPSGERTSLPAGIHRVKMDMGE</sequence>
<evidence type="ECO:0000313" key="7">
    <source>
        <dbReference type="Proteomes" id="UP000035268"/>
    </source>
</evidence>
<organism evidence="6 7">
    <name type="scientific">Kiritimatiella glycovorans</name>
    <dbReference type="NCBI Taxonomy" id="1307763"/>
    <lineage>
        <taxon>Bacteria</taxon>
        <taxon>Pseudomonadati</taxon>
        <taxon>Kiritimatiellota</taxon>
        <taxon>Kiritimatiellia</taxon>
        <taxon>Kiritimatiellales</taxon>
        <taxon>Kiritimatiellaceae</taxon>
        <taxon>Kiritimatiella</taxon>
    </lineage>
</organism>
<dbReference type="SUPFAM" id="SSF48208">
    <property type="entry name" value="Six-hairpin glycosidases"/>
    <property type="match status" value="1"/>
</dbReference>
<dbReference type="EMBL" id="CP010904">
    <property type="protein sequence ID" value="AKJ64169.1"/>
    <property type="molecule type" value="Genomic_DNA"/>
</dbReference>
<feature type="chain" id="PRO_5005184115" evidence="1">
    <location>
        <begin position="26"/>
        <end position="862"/>
    </location>
</feature>
<feature type="domain" description="Alpha-L-rhamnosidase concanavalin-like" evidence="2">
    <location>
        <begin position="313"/>
        <end position="404"/>
    </location>
</feature>
<dbReference type="Gene3D" id="2.60.120.260">
    <property type="entry name" value="Galactose-binding domain-like"/>
    <property type="match status" value="2"/>
</dbReference>
<keyword evidence="1" id="KW-0732">Signal</keyword>
<dbReference type="PATRIC" id="fig|1609981.3.peg.946"/>
<dbReference type="InterPro" id="IPR035396">
    <property type="entry name" value="Bac_rhamnosid6H"/>
</dbReference>
<proteinExistence type="predicted"/>
<dbReference type="KEGG" id="vbl:L21SP4_00906"/>
<dbReference type="PANTHER" id="PTHR34987:SF4">
    <property type="entry name" value="ALPHA-L-RHAMNOSIDASE C-TERMINAL DOMAIN-CONTAINING PROTEIN"/>
    <property type="match status" value="1"/>
</dbReference>
<dbReference type="GO" id="GO:0005975">
    <property type="term" value="P:carbohydrate metabolic process"/>
    <property type="evidence" value="ECO:0007669"/>
    <property type="project" value="InterPro"/>
</dbReference>
<evidence type="ECO:0000259" key="5">
    <source>
        <dbReference type="Pfam" id="PF17390"/>
    </source>
</evidence>
<gene>
    <name evidence="6" type="ORF">L21SP4_00906</name>
</gene>
<dbReference type="InterPro" id="IPR035398">
    <property type="entry name" value="Bac_rhamnosid_C"/>
</dbReference>
<feature type="domain" description="Bacterial alpha-L-rhamnosidase N-terminal" evidence="3">
    <location>
        <begin position="67"/>
        <end position="202"/>
    </location>
</feature>
<dbReference type="STRING" id="1307763.L21SP4_00906"/>
<feature type="domain" description="Alpha-L-rhamnosidase C-terminal" evidence="5">
    <location>
        <begin position="780"/>
        <end position="847"/>
    </location>
</feature>
<reference evidence="7" key="1">
    <citation type="submission" date="2015-02" db="EMBL/GenBank/DDBJ databases">
        <title>Description and complete genome sequence of the first cultured representative of the subdivision 5 of the Verrucomicrobia phylum.</title>
        <authorList>
            <person name="Spring S."/>
            <person name="Bunk B."/>
            <person name="Sproer C."/>
            <person name="Klenk H.-P."/>
        </authorList>
    </citation>
    <scope>NUCLEOTIDE SEQUENCE [LARGE SCALE GENOMIC DNA]</scope>
    <source>
        <strain evidence="7">L21-Fru-AB</strain>
    </source>
</reference>
<dbReference type="Pfam" id="PF08531">
    <property type="entry name" value="Bac_rhamnosid_N"/>
    <property type="match status" value="1"/>
</dbReference>
<dbReference type="Gene3D" id="1.50.10.10">
    <property type="match status" value="1"/>
</dbReference>
<protein>
    <submittedName>
        <fullName evidence="6">Alpha-L-rhamnosidase</fullName>
    </submittedName>
</protein>
<evidence type="ECO:0000313" key="6">
    <source>
        <dbReference type="EMBL" id="AKJ64169.1"/>
    </source>
</evidence>
<dbReference type="Proteomes" id="UP000035268">
    <property type="component" value="Chromosome"/>
</dbReference>
<feature type="domain" description="Alpha-L-rhamnosidase six-hairpin glycosidase" evidence="4">
    <location>
        <begin position="426"/>
        <end position="755"/>
    </location>
</feature>